<evidence type="ECO:0000259" key="5">
    <source>
        <dbReference type="Pfam" id="PF02836"/>
    </source>
</evidence>
<dbReference type="PROSITE" id="PS51257">
    <property type="entry name" value="PROKAR_LIPOPROTEIN"/>
    <property type="match status" value="1"/>
</dbReference>
<dbReference type="Pfam" id="PF02837">
    <property type="entry name" value="Glyco_hydro_2_N"/>
    <property type="match status" value="1"/>
</dbReference>
<dbReference type="InterPro" id="IPR006102">
    <property type="entry name" value="Ig-like_GH2"/>
</dbReference>
<dbReference type="Pfam" id="PF00703">
    <property type="entry name" value="Glyco_hydro_2"/>
    <property type="match status" value="1"/>
</dbReference>
<dbReference type="InterPro" id="IPR013783">
    <property type="entry name" value="Ig-like_fold"/>
</dbReference>
<keyword evidence="2 7" id="KW-0378">Hydrolase</keyword>
<dbReference type="InterPro" id="IPR008979">
    <property type="entry name" value="Galactose-bd-like_sf"/>
</dbReference>
<dbReference type="InterPro" id="IPR006101">
    <property type="entry name" value="Glyco_hydro_2"/>
</dbReference>
<dbReference type="EMBL" id="CAADHO010000001">
    <property type="protein sequence ID" value="VFQ42951.1"/>
    <property type="molecule type" value="Genomic_DNA"/>
</dbReference>
<evidence type="ECO:0000259" key="6">
    <source>
        <dbReference type="Pfam" id="PF02837"/>
    </source>
</evidence>
<dbReference type="PANTHER" id="PTHR42732">
    <property type="entry name" value="BETA-GALACTOSIDASE"/>
    <property type="match status" value="1"/>
</dbReference>
<dbReference type="Proteomes" id="UP000507962">
    <property type="component" value="Unassembled WGS sequence"/>
</dbReference>
<feature type="domain" description="Glycosyl hydrolases family 2 sugar binding" evidence="6">
    <location>
        <begin position="96"/>
        <end position="164"/>
    </location>
</feature>
<dbReference type="GO" id="GO:0005975">
    <property type="term" value="P:carbohydrate metabolic process"/>
    <property type="evidence" value="ECO:0007669"/>
    <property type="project" value="InterPro"/>
</dbReference>
<evidence type="ECO:0000256" key="2">
    <source>
        <dbReference type="ARBA" id="ARBA00022801"/>
    </source>
</evidence>
<dbReference type="Gene3D" id="3.20.20.80">
    <property type="entry name" value="Glycosidases"/>
    <property type="match status" value="1"/>
</dbReference>
<organism evidence="7 8">
    <name type="scientific">Desulfoluna butyratoxydans</name>
    <dbReference type="NCBI Taxonomy" id="231438"/>
    <lineage>
        <taxon>Bacteria</taxon>
        <taxon>Pseudomonadati</taxon>
        <taxon>Thermodesulfobacteriota</taxon>
        <taxon>Desulfobacteria</taxon>
        <taxon>Desulfobacterales</taxon>
        <taxon>Desulfolunaceae</taxon>
        <taxon>Desulfoluna</taxon>
    </lineage>
</organism>
<dbReference type="PRINTS" id="PR00132">
    <property type="entry name" value="GLHYDRLASE2"/>
</dbReference>
<dbReference type="Pfam" id="PF02836">
    <property type="entry name" value="Glyco_hydro_2_C"/>
    <property type="match status" value="1"/>
</dbReference>
<dbReference type="AlphaFoldDB" id="A0A4U8YHD8"/>
<gene>
    <name evidence="7" type="ORF">MSL71_5720</name>
</gene>
<protein>
    <submittedName>
        <fullName evidence="7">Glycoside hydrolase superfamily</fullName>
    </submittedName>
</protein>
<name>A0A4U8YHD8_9BACT</name>
<dbReference type="GO" id="GO:0004553">
    <property type="term" value="F:hydrolase activity, hydrolyzing O-glycosyl compounds"/>
    <property type="evidence" value="ECO:0007669"/>
    <property type="project" value="InterPro"/>
</dbReference>
<keyword evidence="3" id="KW-0326">Glycosidase</keyword>
<dbReference type="InterPro" id="IPR051913">
    <property type="entry name" value="GH2_Domain-Containing"/>
</dbReference>
<dbReference type="SUPFAM" id="SSF49785">
    <property type="entry name" value="Galactose-binding domain-like"/>
    <property type="match status" value="1"/>
</dbReference>
<evidence type="ECO:0000313" key="8">
    <source>
        <dbReference type="Proteomes" id="UP000507962"/>
    </source>
</evidence>
<reference evidence="7 8" key="1">
    <citation type="submission" date="2019-03" db="EMBL/GenBank/DDBJ databases">
        <authorList>
            <person name="Nijsse B."/>
        </authorList>
    </citation>
    <scope>NUCLEOTIDE SEQUENCE [LARGE SCALE GENOMIC DNA]</scope>
    <source>
        <strain evidence="7">Desulfoluna butyratoxydans MSL71</strain>
    </source>
</reference>
<dbReference type="RefSeq" id="WP_180137153.1">
    <property type="nucleotide sequence ID" value="NZ_CAADHO010000001.1"/>
</dbReference>
<dbReference type="InterPro" id="IPR006103">
    <property type="entry name" value="Glyco_hydro_2_cat"/>
</dbReference>
<sequence>MKPERPIPSKDQARTGAWVAAFLAMVIGCIACITPQAPPGETPESHAVQELSLDGPWHYKTGGLGPENLFDPALSHGDWALMDLPANWYLRGLDHAGVVWFRKTVTLDLPKDALVRLHFEGVDYACDVWINGTWVGHHQGYFAPFAFDVTDRLTQGENLIAVRVNSPNEEYGRQWSLNKRLIKGVLNHHDTRPGGAWSHRGQEKNCGGIWAPVTLRITQKAAITRLAVTPKLTGSGAEARVAIALATPDMEGETVEVLLGITPHTAEGQPKQTVTTRAEFPCTGPALTGHMVLSVPEASLWWPWDLGEPALYRLTATVRQGDTILDTRTETMGFREIQRDPDSGTWFINGRRIFLRGTNYIASQWLSEMTEERLATDLQLMKEAHINAIRVHAHVEPKAFYRLCDEMGLLVWQDMPLQWGYSDDREVAAEAARQAGEMVASLYNHPGIFTWCGHNEPPWDATWMKWKYPNYTPGQNRLLGETVGRALAKADATRPVQKISPTADHPWLGWYSGHWRDYARPTDRALISEYGAQALPARKTLESFLPPDALWPRTREAWDLWAYHNFQERESFEIAKIPRGESIDELIHATQTYQAKLTQLAAESYRRQRFAPVGGIFQFMFVEGWPSMNWAIVDYLRHPKPGYEALKRAYQPLLPSIEMEKETWTESETVTARIWVINDRPEGVPGATLTLALIQGDKILTETRAPVAVDADSAREVTHLSRSGLSAGAYRVEAALLAPDGGVLATNALDFRVEKGDRP</sequence>
<dbReference type="InterPro" id="IPR036156">
    <property type="entry name" value="Beta-gal/glucu_dom_sf"/>
</dbReference>
<proteinExistence type="inferred from homology"/>
<dbReference type="InterPro" id="IPR006104">
    <property type="entry name" value="Glyco_hydro_2_N"/>
</dbReference>
<dbReference type="Gene3D" id="2.60.40.10">
    <property type="entry name" value="Immunoglobulins"/>
    <property type="match status" value="1"/>
</dbReference>
<evidence type="ECO:0000256" key="3">
    <source>
        <dbReference type="ARBA" id="ARBA00023295"/>
    </source>
</evidence>
<comment type="similarity">
    <text evidence="1">Belongs to the glycosyl hydrolase 2 family.</text>
</comment>
<accession>A0A4U8YHD8</accession>
<dbReference type="SUPFAM" id="SSF51445">
    <property type="entry name" value="(Trans)glycosidases"/>
    <property type="match status" value="1"/>
</dbReference>
<dbReference type="InterPro" id="IPR017853">
    <property type="entry name" value="GH"/>
</dbReference>
<dbReference type="SUPFAM" id="SSF49303">
    <property type="entry name" value="beta-Galactosidase/glucuronidase domain"/>
    <property type="match status" value="1"/>
</dbReference>
<feature type="domain" description="Glycoside hydrolase family 2 catalytic" evidence="5">
    <location>
        <begin position="345"/>
        <end position="499"/>
    </location>
</feature>
<evidence type="ECO:0000256" key="1">
    <source>
        <dbReference type="ARBA" id="ARBA00007401"/>
    </source>
</evidence>
<keyword evidence="8" id="KW-1185">Reference proteome</keyword>
<dbReference type="PANTHER" id="PTHR42732:SF1">
    <property type="entry name" value="BETA-MANNOSIDASE"/>
    <property type="match status" value="1"/>
</dbReference>
<dbReference type="Gene3D" id="2.60.120.260">
    <property type="entry name" value="Galactose-binding domain-like"/>
    <property type="match status" value="1"/>
</dbReference>
<evidence type="ECO:0000259" key="4">
    <source>
        <dbReference type="Pfam" id="PF00703"/>
    </source>
</evidence>
<evidence type="ECO:0000313" key="7">
    <source>
        <dbReference type="EMBL" id="VFQ42951.1"/>
    </source>
</evidence>
<feature type="domain" description="Glycoside hydrolase family 2 immunoglobulin-like beta-sandwich" evidence="4">
    <location>
        <begin position="222"/>
        <end position="335"/>
    </location>
</feature>